<gene>
    <name evidence="2" type="primary">69</name>
    <name evidence="2" type="ORF">PBI_GIBBIN_69</name>
</gene>
<dbReference type="KEGG" id="vg:55623049"/>
<feature type="compositionally biased region" description="Basic and acidic residues" evidence="1">
    <location>
        <begin position="325"/>
        <end position="345"/>
    </location>
</feature>
<reference evidence="2 3" key="1">
    <citation type="submission" date="2019-07" db="EMBL/GenBank/DDBJ databases">
        <authorList>
            <person name="Lauer M.J."/>
            <person name="Stoner T.H."/>
            <person name="Garlena R.A."/>
            <person name="Russell D.A."/>
            <person name="Pope W.H."/>
            <person name="Jacobs-Sera D."/>
            <person name="Hatfull G.F."/>
        </authorList>
    </citation>
    <scope>NUCLEOTIDE SEQUENCE [LARGE SCALE GENOMIC DNA]</scope>
</reference>
<accession>A0A5J6TJQ3</accession>
<evidence type="ECO:0000313" key="3">
    <source>
        <dbReference type="Proteomes" id="UP000326764"/>
    </source>
</evidence>
<organism evidence="2 3">
    <name type="scientific">Gordonia phage Gibbin</name>
    <dbReference type="NCBI Taxonomy" id="2599843"/>
    <lineage>
        <taxon>Viruses</taxon>
        <taxon>Duplodnaviria</taxon>
        <taxon>Heunggongvirae</taxon>
        <taxon>Uroviricota</taxon>
        <taxon>Caudoviricetes</taxon>
        <taxon>Dovevirinae</taxon>
        <taxon>Lambovirus</taxon>
        <taxon>Lambovirus gibbin</taxon>
    </lineage>
</organism>
<feature type="compositionally biased region" description="Acidic residues" evidence="1">
    <location>
        <begin position="346"/>
        <end position="363"/>
    </location>
</feature>
<protein>
    <submittedName>
        <fullName evidence="2">RecA-like DNA recombinase</fullName>
    </submittedName>
</protein>
<sequence>MSSLPADIVDLQEFDDSINLGIYGPSGVGKTVLAGSDDNVLFLAVEKGTVSAKRQGSKAKVWPIKQWNDLEKAYKWLEANPDVFQWVVLDSVTEMQQMAIREILAKAHAENGSRDLDIPAIQDHQKWQNIYKRFINYFVELPIDTVFLFLVRTAVDEDKNEFLTPDIQGKNYQLSQYTCGQMSAYGYMSNRKVAMKNEKGEILVDTGGKRVPQIIRRITWMDTGTIRGKDRYNILEPYTEDLTLKDIRMLIEGEVTREDLGQFIRPKVVGTKEELLAQKKAAKAKANSKPNRRKAEQEAAEKEMEQMAADEDAAAEPDDDAAEVETAKADEKAHKDEKADESKDTESDDEFDFEMDGDFDFSE</sequence>
<dbReference type="Proteomes" id="UP000326764">
    <property type="component" value="Segment"/>
</dbReference>
<feature type="region of interest" description="Disordered" evidence="1">
    <location>
        <begin position="280"/>
        <end position="363"/>
    </location>
</feature>
<evidence type="ECO:0000313" key="2">
    <source>
        <dbReference type="EMBL" id="QFG10608.1"/>
    </source>
</evidence>
<proteinExistence type="predicted"/>
<dbReference type="GeneID" id="55623049"/>
<dbReference type="Pfam" id="PF13479">
    <property type="entry name" value="AAA_24"/>
    <property type="match status" value="1"/>
</dbReference>
<feature type="compositionally biased region" description="Acidic residues" evidence="1">
    <location>
        <begin position="308"/>
        <end position="323"/>
    </location>
</feature>
<keyword evidence="3" id="KW-1185">Reference proteome</keyword>
<name>A0A5J6TJQ3_9CAUD</name>
<feature type="compositionally biased region" description="Basic and acidic residues" evidence="1">
    <location>
        <begin position="293"/>
        <end position="305"/>
    </location>
</feature>
<dbReference type="RefSeq" id="YP_009852422.1">
    <property type="nucleotide sequence ID" value="NC_048812.1"/>
</dbReference>
<evidence type="ECO:0000256" key="1">
    <source>
        <dbReference type="SAM" id="MobiDB-lite"/>
    </source>
</evidence>
<dbReference type="EMBL" id="MN234190">
    <property type="protein sequence ID" value="QFG10608.1"/>
    <property type="molecule type" value="Genomic_DNA"/>
</dbReference>